<sequence>MQQSVESLVRLLETYRGRDKVIRTFCYGSQLVGGALTQKAAADASSQRLGKSLLLFSAQLSHCRTVLRLFDDLSMLAYSHSYGLGASEEDAGVRWISVLTNVADQLYYPCEHIAWAADAELIKVRSDKWWLFSTVLWGTSLLLGILRSFRVLLLLRKKLKKHRRGEGGSRCLLSKLRSDLHRQMQAEMLSILSSMADLCNAVHWMPPGFLWAGRFPSWLVGLLGSTSSLIGLIQMNTSSSELSGSTALSSQSGGDAN</sequence>
<feature type="transmembrane region" description="Helical" evidence="4">
    <location>
        <begin position="129"/>
        <end position="155"/>
    </location>
</feature>
<dbReference type="GO" id="GO:0005778">
    <property type="term" value="C:peroxisomal membrane"/>
    <property type="evidence" value="ECO:0007669"/>
    <property type="project" value="UniProtKB-SubCell"/>
</dbReference>
<dbReference type="PANTHER" id="PTHR20990">
    <property type="entry name" value="PEROXISOMAL BIOGENESIS FACTOR 11"/>
    <property type="match status" value="1"/>
</dbReference>
<dbReference type="GeneTree" id="ENSGT00390000000427"/>
<dbReference type="Pfam" id="PF05648">
    <property type="entry name" value="PEX11"/>
    <property type="match status" value="1"/>
</dbReference>
<dbReference type="OMA" id="WGGKMST"/>
<comment type="subcellular location">
    <subcellularLocation>
        <location evidence="3">Peroxisome membrane</location>
    </subcellularLocation>
</comment>
<dbReference type="AlphaFoldDB" id="A0A087XAK1"/>
<keyword evidence="2" id="KW-0576">Peroxisome</keyword>
<reference evidence="5" key="3">
    <citation type="submission" date="2025-09" db="UniProtKB">
        <authorList>
            <consortium name="Ensembl"/>
        </authorList>
    </citation>
    <scope>IDENTIFICATION</scope>
</reference>
<evidence type="ECO:0000256" key="1">
    <source>
        <dbReference type="ARBA" id="ARBA00023136"/>
    </source>
</evidence>
<evidence type="ECO:0000313" key="5">
    <source>
        <dbReference type="Ensembl" id="ENSPFOP00000002804.2"/>
    </source>
</evidence>
<evidence type="ECO:0000313" key="6">
    <source>
        <dbReference type="Proteomes" id="UP000028760"/>
    </source>
</evidence>
<evidence type="ECO:0000256" key="4">
    <source>
        <dbReference type="SAM" id="Phobius"/>
    </source>
</evidence>
<accession>A0A087XAK1</accession>
<dbReference type="eggNOG" id="KOG4186">
    <property type="taxonomic scope" value="Eukaryota"/>
</dbReference>
<keyword evidence="4" id="KW-1133">Transmembrane helix</keyword>
<name>A0A087XAK1_POEFO</name>
<evidence type="ECO:0000256" key="3">
    <source>
        <dbReference type="ARBA" id="ARBA00046271"/>
    </source>
</evidence>
<dbReference type="GO" id="GO:0016559">
    <property type="term" value="P:peroxisome fission"/>
    <property type="evidence" value="ECO:0007669"/>
    <property type="project" value="InterPro"/>
</dbReference>
<dbReference type="PANTHER" id="PTHR20990:SF1">
    <property type="entry name" value="PEROXISOMAL MEMBRANE PROTEIN 11C"/>
    <property type="match status" value="1"/>
</dbReference>
<organism evidence="5 6">
    <name type="scientific">Poecilia formosa</name>
    <name type="common">Amazon molly</name>
    <name type="synonym">Limia formosa</name>
    <dbReference type="NCBI Taxonomy" id="48698"/>
    <lineage>
        <taxon>Eukaryota</taxon>
        <taxon>Metazoa</taxon>
        <taxon>Chordata</taxon>
        <taxon>Craniata</taxon>
        <taxon>Vertebrata</taxon>
        <taxon>Euteleostomi</taxon>
        <taxon>Actinopterygii</taxon>
        <taxon>Neopterygii</taxon>
        <taxon>Teleostei</taxon>
        <taxon>Neoteleostei</taxon>
        <taxon>Acanthomorphata</taxon>
        <taxon>Ovalentaria</taxon>
        <taxon>Atherinomorphae</taxon>
        <taxon>Cyprinodontiformes</taxon>
        <taxon>Poeciliidae</taxon>
        <taxon>Poeciliinae</taxon>
        <taxon>Poecilia</taxon>
    </lineage>
</organism>
<dbReference type="InterPro" id="IPR026510">
    <property type="entry name" value="PEX11C_met"/>
</dbReference>
<dbReference type="STRING" id="48698.ENSPFOP00000002804"/>
<dbReference type="InterPro" id="IPR008733">
    <property type="entry name" value="PEX11"/>
</dbReference>
<keyword evidence="6" id="KW-1185">Reference proteome</keyword>
<keyword evidence="4" id="KW-0812">Transmembrane</keyword>
<proteinExistence type="predicted"/>
<keyword evidence="1 4" id="KW-0472">Membrane</keyword>
<dbReference type="Proteomes" id="UP000028760">
    <property type="component" value="Unassembled WGS sequence"/>
</dbReference>
<protein>
    <submittedName>
        <fullName evidence="5">Peroxisomal biogenesis factor 11 gamma</fullName>
    </submittedName>
</protein>
<reference evidence="6" key="1">
    <citation type="submission" date="2013-10" db="EMBL/GenBank/DDBJ databases">
        <authorList>
            <person name="Schartl M."/>
            <person name="Warren W."/>
        </authorList>
    </citation>
    <scope>NUCLEOTIDE SEQUENCE [LARGE SCALE GENOMIC DNA]</scope>
    <source>
        <strain evidence="6">female</strain>
    </source>
</reference>
<evidence type="ECO:0000256" key="2">
    <source>
        <dbReference type="ARBA" id="ARBA00023140"/>
    </source>
</evidence>
<dbReference type="EMBL" id="AYCK01008318">
    <property type="status" value="NOT_ANNOTATED_CDS"/>
    <property type="molecule type" value="Genomic_DNA"/>
</dbReference>
<dbReference type="Ensembl" id="ENSPFOT00000002808.2">
    <property type="protein sequence ID" value="ENSPFOP00000002804.2"/>
    <property type="gene ID" value="ENSPFOG00000002934.2"/>
</dbReference>
<reference evidence="5" key="2">
    <citation type="submission" date="2025-08" db="UniProtKB">
        <authorList>
            <consortium name="Ensembl"/>
        </authorList>
    </citation>
    <scope>IDENTIFICATION</scope>
</reference>